<evidence type="ECO:0000313" key="2">
    <source>
        <dbReference type="EMBL" id="SFG46405.1"/>
    </source>
</evidence>
<name>A0A1I2S0E1_9ACTN</name>
<dbReference type="Proteomes" id="UP000181942">
    <property type="component" value="Unassembled WGS sequence"/>
</dbReference>
<dbReference type="AlphaFoldDB" id="A0A1I2S0E1"/>
<sequence length="45" mass="4797">MQPLLCANTGHERRLRRRSGDGGVIDVLINNAGVHGPYGDPSEPA</sequence>
<protein>
    <recommendedName>
        <fullName evidence="4">Short chain dehydrogenase</fullName>
    </recommendedName>
</protein>
<dbReference type="RefSeq" id="WP_256259193.1">
    <property type="nucleotide sequence ID" value="NZ_FONR01000021.1"/>
</dbReference>
<feature type="region of interest" description="Disordered" evidence="1">
    <location>
        <begin position="1"/>
        <end position="21"/>
    </location>
</feature>
<organism evidence="2 3">
    <name type="scientific">Streptomyces mirabilis</name>
    <dbReference type="NCBI Taxonomy" id="68239"/>
    <lineage>
        <taxon>Bacteria</taxon>
        <taxon>Bacillati</taxon>
        <taxon>Actinomycetota</taxon>
        <taxon>Actinomycetes</taxon>
        <taxon>Kitasatosporales</taxon>
        <taxon>Streptomycetaceae</taxon>
        <taxon>Streptomyces</taxon>
    </lineage>
</organism>
<gene>
    <name evidence="2" type="ORF">SAMN02787118_12155</name>
</gene>
<evidence type="ECO:0000256" key="1">
    <source>
        <dbReference type="SAM" id="MobiDB-lite"/>
    </source>
</evidence>
<dbReference type="EMBL" id="FONR01000021">
    <property type="protein sequence ID" value="SFG46405.1"/>
    <property type="molecule type" value="Genomic_DNA"/>
</dbReference>
<evidence type="ECO:0008006" key="4">
    <source>
        <dbReference type="Google" id="ProtNLM"/>
    </source>
</evidence>
<proteinExistence type="predicted"/>
<accession>A0A1I2S0E1</accession>
<reference evidence="2 3" key="1">
    <citation type="submission" date="2016-10" db="EMBL/GenBank/DDBJ databases">
        <authorList>
            <person name="de Groot N.N."/>
        </authorList>
    </citation>
    <scope>NUCLEOTIDE SEQUENCE [LARGE SCALE GENOMIC DNA]</scope>
    <source>
        <strain evidence="2 3">OK461</strain>
    </source>
</reference>
<evidence type="ECO:0000313" key="3">
    <source>
        <dbReference type="Proteomes" id="UP000181942"/>
    </source>
</evidence>